<dbReference type="RefSeq" id="WP_377566195.1">
    <property type="nucleotide sequence ID" value="NZ_JBHTMP010000001.1"/>
</dbReference>
<comment type="caution">
    <text evidence="3">The sequence shown here is derived from an EMBL/GenBank/DDBJ whole genome shotgun (WGS) entry which is preliminary data.</text>
</comment>
<organism evidence="3 4">
    <name type="scientific">Micromonospora sonneratiae</name>
    <dbReference type="NCBI Taxonomy" id="1184706"/>
    <lineage>
        <taxon>Bacteria</taxon>
        <taxon>Bacillati</taxon>
        <taxon>Actinomycetota</taxon>
        <taxon>Actinomycetes</taxon>
        <taxon>Micromonosporales</taxon>
        <taxon>Micromonosporaceae</taxon>
        <taxon>Micromonospora</taxon>
    </lineage>
</organism>
<evidence type="ECO:0008006" key="5">
    <source>
        <dbReference type="Google" id="ProtNLM"/>
    </source>
</evidence>
<feature type="region of interest" description="Disordered" evidence="1">
    <location>
        <begin position="23"/>
        <end position="59"/>
    </location>
</feature>
<sequence>MFGLLALALAVLLVVTNVFRTASPSPSETPALAQPGSPSTTETSAGSGHTPSDPARMPMSPTEIDKVFRTYMDGLTGHNMDVFKSATCPRLRSTLLGFVLNGYYIGRWTMLPYEVPTDAERLVVKAKMTQLNTSTGNPAGEVTYSWFVERDAAGSYWVCGWLGQK</sequence>
<feature type="compositionally biased region" description="Polar residues" evidence="1">
    <location>
        <begin position="36"/>
        <end position="50"/>
    </location>
</feature>
<name>A0ABW3Y984_9ACTN</name>
<keyword evidence="4" id="KW-1185">Reference proteome</keyword>
<feature type="signal peptide" evidence="2">
    <location>
        <begin position="1"/>
        <end position="20"/>
    </location>
</feature>
<protein>
    <recommendedName>
        <fullName evidence="5">DUF4864 domain-containing protein</fullName>
    </recommendedName>
</protein>
<evidence type="ECO:0000256" key="1">
    <source>
        <dbReference type="SAM" id="MobiDB-lite"/>
    </source>
</evidence>
<dbReference type="EMBL" id="JBHTMP010000001">
    <property type="protein sequence ID" value="MFD1319829.1"/>
    <property type="molecule type" value="Genomic_DNA"/>
</dbReference>
<gene>
    <name evidence="3" type="ORF">ACFQ4H_01860</name>
</gene>
<accession>A0ABW3Y984</accession>
<reference evidence="4" key="1">
    <citation type="journal article" date="2019" name="Int. J. Syst. Evol. Microbiol.">
        <title>The Global Catalogue of Microorganisms (GCM) 10K type strain sequencing project: providing services to taxonomists for standard genome sequencing and annotation.</title>
        <authorList>
            <consortium name="The Broad Institute Genomics Platform"/>
            <consortium name="The Broad Institute Genome Sequencing Center for Infectious Disease"/>
            <person name="Wu L."/>
            <person name="Ma J."/>
        </authorList>
    </citation>
    <scope>NUCLEOTIDE SEQUENCE [LARGE SCALE GENOMIC DNA]</scope>
    <source>
        <strain evidence="4">JCM 31037</strain>
    </source>
</reference>
<dbReference type="Proteomes" id="UP001597260">
    <property type="component" value="Unassembled WGS sequence"/>
</dbReference>
<evidence type="ECO:0000313" key="3">
    <source>
        <dbReference type="EMBL" id="MFD1319829.1"/>
    </source>
</evidence>
<evidence type="ECO:0000256" key="2">
    <source>
        <dbReference type="SAM" id="SignalP"/>
    </source>
</evidence>
<evidence type="ECO:0000313" key="4">
    <source>
        <dbReference type="Proteomes" id="UP001597260"/>
    </source>
</evidence>
<proteinExistence type="predicted"/>
<feature type="chain" id="PRO_5046715179" description="DUF4864 domain-containing protein" evidence="2">
    <location>
        <begin position="21"/>
        <end position="165"/>
    </location>
</feature>
<keyword evidence="2" id="KW-0732">Signal</keyword>